<sequence length="108" mass="11590">MPVYDYLCATCGPFTAIRPMAEFEQPQPCGHCGEPAPRALLTAPAMSGLDPSRRHAAAVNERSAHAPARIQQHPAGCACSTGSDRQKPRAEPVAAKSFPAQRPWMISH</sequence>
<dbReference type="NCBIfam" id="TIGR02605">
    <property type="entry name" value="CxxC_CxxC_SSSS"/>
    <property type="match status" value="1"/>
</dbReference>
<dbReference type="Proteomes" id="UP000239724">
    <property type="component" value="Unassembled WGS sequence"/>
</dbReference>
<evidence type="ECO:0000313" key="4">
    <source>
        <dbReference type="Proteomes" id="UP000239724"/>
    </source>
</evidence>
<feature type="domain" description="Putative regulatory protein FmdB zinc ribbon" evidence="2">
    <location>
        <begin position="1"/>
        <end position="42"/>
    </location>
</feature>
<protein>
    <submittedName>
        <fullName evidence="3">FmdB family transcriptional regulator</fullName>
    </submittedName>
</protein>
<proteinExistence type="predicted"/>
<evidence type="ECO:0000259" key="2">
    <source>
        <dbReference type="SMART" id="SM00834"/>
    </source>
</evidence>
<dbReference type="SMART" id="SM00834">
    <property type="entry name" value="CxxC_CXXC_SSSS"/>
    <property type="match status" value="1"/>
</dbReference>
<evidence type="ECO:0000256" key="1">
    <source>
        <dbReference type="SAM" id="MobiDB-lite"/>
    </source>
</evidence>
<dbReference type="Pfam" id="PF09723">
    <property type="entry name" value="Zn_ribbon_8"/>
    <property type="match status" value="1"/>
</dbReference>
<name>A0A2S6N5Q9_RHOGL</name>
<dbReference type="InterPro" id="IPR013429">
    <property type="entry name" value="Regulatory_FmdB_Zinc_ribbon"/>
</dbReference>
<evidence type="ECO:0000313" key="3">
    <source>
        <dbReference type="EMBL" id="PPQ29927.1"/>
    </source>
</evidence>
<dbReference type="AlphaFoldDB" id="A0A2S6N5Q9"/>
<dbReference type="OrthoDB" id="9813321at2"/>
<reference evidence="3 4" key="1">
    <citation type="journal article" date="2018" name="Arch. Microbiol.">
        <title>New insights into the metabolic potential of the phototrophic purple bacterium Rhodopila globiformis DSM 161(T) from its draft genome sequence and evidence for a vanadium-dependent nitrogenase.</title>
        <authorList>
            <person name="Imhoff J.F."/>
            <person name="Rahn T."/>
            <person name="Kunzel S."/>
            <person name="Neulinger S.C."/>
        </authorList>
    </citation>
    <scope>NUCLEOTIDE SEQUENCE [LARGE SCALE GENOMIC DNA]</scope>
    <source>
        <strain evidence="3 4">DSM 161</strain>
    </source>
</reference>
<accession>A0A2S6N5Q9</accession>
<gene>
    <name evidence="3" type="ORF">CCS01_20600</name>
</gene>
<comment type="caution">
    <text evidence="3">The sequence shown here is derived from an EMBL/GenBank/DDBJ whole genome shotgun (WGS) entry which is preliminary data.</text>
</comment>
<feature type="region of interest" description="Disordered" evidence="1">
    <location>
        <begin position="49"/>
        <end position="108"/>
    </location>
</feature>
<dbReference type="EMBL" id="NHRY01000220">
    <property type="protein sequence ID" value="PPQ29927.1"/>
    <property type="molecule type" value="Genomic_DNA"/>
</dbReference>
<dbReference type="RefSeq" id="WP_104520702.1">
    <property type="nucleotide sequence ID" value="NZ_NHRY01000220.1"/>
</dbReference>
<keyword evidence="4" id="KW-1185">Reference proteome</keyword>
<organism evidence="3 4">
    <name type="scientific">Rhodopila globiformis</name>
    <name type="common">Rhodopseudomonas globiformis</name>
    <dbReference type="NCBI Taxonomy" id="1071"/>
    <lineage>
        <taxon>Bacteria</taxon>
        <taxon>Pseudomonadati</taxon>
        <taxon>Pseudomonadota</taxon>
        <taxon>Alphaproteobacteria</taxon>
        <taxon>Acetobacterales</taxon>
        <taxon>Acetobacteraceae</taxon>
        <taxon>Rhodopila</taxon>
    </lineage>
</organism>